<sequence>MTISTINDPTIPLASEDAIPSGNSENAHLASKEVCLFLADYASTLLGSGATCIRIEKNINRMAEVFGKRVELTIMPRHVHLTVWNPKSDDRYTSTASVAPAPISFSLNTRLSELSWTVADSHLSLDEARERFLRIATSDKENPWQTLLLASLANAAFCGIFGGDLSAIVIVFVATALGFNLKQVLLKRHFDSRFVFFICAFVSSVVGAADFLFPAGNTPAVAIGTSVLYLVPGIPFLNSFNDLLYRHYICSVCRFIDAIVLTGCLSLGLCLGMRLMNVDMF</sequence>
<comment type="caution">
    <text evidence="1">The sequence shown here is derived from an EMBL/GenBank/DDBJ whole genome shotgun (WGS) entry which is preliminary data.</text>
</comment>
<name>A0AC61RGE1_9BACT</name>
<accession>A0AC61RGE1</accession>
<reference evidence="1" key="1">
    <citation type="submission" date="2019-04" db="EMBL/GenBank/DDBJ databases">
        <title>Microbes associate with the intestines of laboratory mice.</title>
        <authorList>
            <person name="Navarre W."/>
            <person name="Wong E."/>
            <person name="Huang K."/>
            <person name="Tropini C."/>
            <person name="Ng K."/>
            <person name="Yu B."/>
        </authorList>
    </citation>
    <scope>NUCLEOTIDE SEQUENCE</scope>
    <source>
        <strain evidence="1">NM04_E33</strain>
    </source>
</reference>
<organism evidence="1 2">
    <name type="scientific">Lepagella muris</name>
    <dbReference type="NCBI Taxonomy" id="3032870"/>
    <lineage>
        <taxon>Bacteria</taxon>
        <taxon>Pseudomonadati</taxon>
        <taxon>Bacteroidota</taxon>
        <taxon>Bacteroidia</taxon>
        <taxon>Bacteroidales</taxon>
        <taxon>Muribaculaceae</taxon>
        <taxon>Lepagella</taxon>
    </lineage>
</organism>
<dbReference type="EMBL" id="SRYB01000010">
    <property type="protein sequence ID" value="TGY78889.1"/>
    <property type="molecule type" value="Genomic_DNA"/>
</dbReference>
<protein>
    <submittedName>
        <fullName evidence="1">Threonine/serine exporter</fullName>
    </submittedName>
</protein>
<evidence type="ECO:0000313" key="2">
    <source>
        <dbReference type="Proteomes" id="UP000306319"/>
    </source>
</evidence>
<dbReference type="Proteomes" id="UP000306319">
    <property type="component" value="Unassembled WGS sequence"/>
</dbReference>
<gene>
    <name evidence="1" type="ORF">E5331_08600</name>
</gene>
<keyword evidence="2" id="KW-1185">Reference proteome</keyword>
<proteinExistence type="predicted"/>
<evidence type="ECO:0000313" key="1">
    <source>
        <dbReference type="EMBL" id="TGY78889.1"/>
    </source>
</evidence>